<dbReference type="InterPro" id="IPR033870">
    <property type="entry name" value="FatB"/>
</dbReference>
<evidence type="ECO:0000259" key="6">
    <source>
        <dbReference type="PROSITE" id="PS50983"/>
    </source>
</evidence>
<keyword evidence="8" id="KW-1185">Reference proteome</keyword>
<dbReference type="SUPFAM" id="SSF53807">
    <property type="entry name" value="Helical backbone' metal receptor"/>
    <property type="match status" value="1"/>
</dbReference>
<dbReference type="Pfam" id="PF01497">
    <property type="entry name" value="Peripla_BP_2"/>
    <property type="match status" value="1"/>
</dbReference>
<keyword evidence="3" id="KW-0813">Transport</keyword>
<dbReference type="AlphaFoldDB" id="A0A7X2T2P5"/>
<dbReference type="EMBL" id="VULX01000024">
    <property type="protein sequence ID" value="MSR92163.1"/>
    <property type="molecule type" value="Genomic_DNA"/>
</dbReference>
<reference evidence="7 8" key="1">
    <citation type="submission" date="2019-08" db="EMBL/GenBank/DDBJ databases">
        <title>In-depth cultivation of the pig gut microbiome towards novel bacterial diversity and tailored functional studies.</title>
        <authorList>
            <person name="Wylensek D."/>
            <person name="Hitch T.C.A."/>
            <person name="Clavel T."/>
        </authorList>
    </citation>
    <scope>NUCLEOTIDE SEQUENCE [LARGE SCALE GENOMIC DNA]</scope>
    <source>
        <strain evidence="7 8">WCA-383-APC-5B</strain>
    </source>
</reference>
<evidence type="ECO:0000313" key="7">
    <source>
        <dbReference type="EMBL" id="MSR92163.1"/>
    </source>
</evidence>
<name>A0A7X2T2P5_9CLOT</name>
<dbReference type="Proteomes" id="UP000460287">
    <property type="component" value="Unassembled WGS sequence"/>
</dbReference>
<comment type="caution">
    <text evidence="7">The sequence shown here is derived from an EMBL/GenBank/DDBJ whole genome shotgun (WGS) entry which is preliminary data.</text>
</comment>
<evidence type="ECO:0000256" key="5">
    <source>
        <dbReference type="SAM" id="Coils"/>
    </source>
</evidence>
<dbReference type="PANTHER" id="PTHR30532:SF28">
    <property type="entry name" value="PETROBACTIN-BINDING PROTEIN YCLQ"/>
    <property type="match status" value="1"/>
</dbReference>
<dbReference type="RefSeq" id="WP_154532059.1">
    <property type="nucleotide sequence ID" value="NZ_JAXFSD010000079.1"/>
</dbReference>
<keyword evidence="4" id="KW-0732">Signal</keyword>
<dbReference type="InterPro" id="IPR002491">
    <property type="entry name" value="ABC_transptr_periplasmic_BD"/>
</dbReference>
<evidence type="ECO:0000256" key="3">
    <source>
        <dbReference type="ARBA" id="ARBA00022448"/>
    </source>
</evidence>
<dbReference type="Gene3D" id="3.40.50.1980">
    <property type="entry name" value="Nitrogenase molybdenum iron protein domain"/>
    <property type="match status" value="2"/>
</dbReference>
<accession>A0A7X2T2P5</accession>
<protein>
    <submittedName>
        <fullName evidence="7">Siderophore ABC transporter substrate-binding protein</fullName>
    </submittedName>
</protein>
<comment type="subcellular location">
    <subcellularLocation>
        <location evidence="1">Cell envelope</location>
    </subcellularLocation>
</comment>
<organism evidence="7 8">
    <name type="scientific">Inconstantimicrobium porci</name>
    <dbReference type="NCBI Taxonomy" id="2652291"/>
    <lineage>
        <taxon>Bacteria</taxon>
        <taxon>Bacillati</taxon>
        <taxon>Bacillota</taxon>
        <taxon>Clostridia</taxon>
        <taxon>Eubacteriales</taxon>
        <taxon>Clostridiaceae</taxon>
        <taxon>Inconstantimicrobium</taxon>
    </lineage>
</organism>
<dbReference type="CDD" id="cd01140">
    <property type="entry name" value="FatB"/>
    <property type="match status" value="1"/>
</dbReference>
<evidence type="ECO:0000313" key="8">
    <source>
        <dbReference type="Proteomes" id="UP000460287"/>
    </source>
</evidence>
<sequence length="311" mass="34450">MKKKMTITIAILLIIAAGVFGVKYLNKDTDKSSDNVITIAHKYGETKVNKNPSNIAVFDYGALDSLEVLGIEASGLPKQSIPSSLSKYKDDKYKDLGGLKEPDFEKLSALKPDLIIISGRQANLYDEFSKIAPTLYVEIDNNDQITSIIKNLRMYADIFDKKDVAEKEIEDIEKSIEELKLKAIATEKNGLIALANSNSFSVYGKGSRFGIIHQSFGIPAVDSNIEDSTHGQKASFEYIVEKDPDYLFVIDRAAVAGGDVSADKLFENELMKKTKAYQNNNIVYLNAENWYTVMGGVTSLKSMITEINNCL</sequence>
<proteinExistence type="inferred from homology"/>
<feature type="domain" description="Fe/B12 periplasmic-binding" evidence="6">
    <location>
        <begin position="54"/>
        <end position="311"/>
    </location>
</feature>
<evidence type="ECO:0000256" key="1">
    <source>
        <dbReference type="ARBA" id="ARBA00004196"/>
    </source>
</evidence>
<dbReference type="PANTHER" id="PTHR30532">
    <property type="entry name" value="IRON III DICITRATE-BINDING PERIPLASMIC PROTEIN"/>
    <property type="match status" value="1"/>
</dbReference>
<evidence type="ECO:0000256" key="4">
    <source>
        <dbReference type="ARBA" id="ARBA00022729"/>
    </source>
</evidence>
<dbReference type="InterPro" id="IPR051313">
    <property type="entry name" value="Bact_iron-sidero_bind"/>
</dbReference>
<dbReference type="PROSITE" id="PS50983">
    <property type="entry name" value="FE_B12_PBP"/>
    <property type="match status" value="1"/>
</dbReference>
<feature type="coiled-coil region" evidence="5">
    <location>
        <begin position="155"/>
        <end position="189"/>
    </location>
</feature>
<dbReference type="GO" id="GO:1901678">
    <property type="term" value="P:iron coordination entity transport"/>
    <property type="evidence" value="ECO:0007669"/>
    <property type="project" value="UniProtKB-ARBA"/>
</dbReference>
<keyword evidence="5" id="KW-0175">Coiled coil</keyword>
<comment type="similarity">
    <text evidence="2">Belongs to the bacterial solute-binding protein 8 family.</text>
</comment>
<dbReference type="GO" id="GO:0030288">
    <property type="term" value="C:outer membrane-bounded periplasmic space"/>
    <property type="evidence" value="ECO:0007669"/>
    <property type="project" value="TreeGrafter"/>
</dbReference>
<gene>
    <name evidence="7" type="ORF">FYJ33_12350</name>
</gene>
<evidence type="ECO:0000256" key="2">
    <source>
        <dbReference type="ARBA" id="ARBA00008814"/>
    </source>
</evidence>